<accession>A0A0F8A347</accession>
<feature type="region of interest" description="Disordered" evidence="1">
    <location>
        <begin position="1"/>
        <end position="137"/>
    </location>
</feature>
<feature type="compositionally biased region" description="Basic and acidic residues" evidence="1">
    <location>
        <begin position="20"/>
        <end position="35"/>
    </location>
</feature>
<proteinExistence type="predicted"/>
<evidence type="ECO:0000256" key="1">
    <source>
        <dbReference type="SAM" id="MobiDB-lite"/>
    </source>
</evidence>
<gene>
    <name evidence="2" type="ORF">HIM_09405</name>
</gene>
<dbReference type="AlphaFoldDB" id="A0A0F8A347"/>
<keyword evidence="3" id="KW-1185">Reference proteome</keyword>
<evidence type="ECO:0000313" key="2">
    <source>
        <dbReference type="EMBL" id="KJZ71199.1"/>
    </source>
</evidence>
<organism evidence="2 3">
    <name type="scientific">Hirsutella minnesotensis 3608</name>
    <dbReference type="NCBI Taxonomy" id="1043627"/>
    <lineage>
        <taxon>Eukaryota</taxon>
        <taxon>Fungi</taxon>
        <taxon>Dikarya</taxon>
        <taxon>Ascomycota</taxon>
        <taxon>Pezizomycotina</taxon>
        <taxon>Sordariomycetes</taxon>
        <taxon>Hypocreomycetidae</taxon>
        <taxon>Hypocreales</taxon>
        <taxon>Ophiocordycipitaceae</taxon>
        <taxon>Hirsutella</taxon>
    </lineage>
</organism>
<dbReference type="EMBL" id="KQ030584">
    <property type="protein sequence ID" value="KJZ71199.1"/>
    <property type="molecule type" value="Genomic_DNA"/>
</dbReference>
<dbReference type="OrthoDB" id="5337545at2759"/>
<dbReference type="Proteomes" id="UP000054481">
    <property type="component" value="Unassembled WGS sequence"/>
</dbReference>
<feature type="compositionally biased region" description="Polar residues" evidence="1">
    <location>
        <begin position="74"/>
        <end position="87"/>
    </location>
</feature>
<sequence>MPDHDGGQRGSGGGNNIATKDGDNDRDKGKGRETDSGASMGERLLASSTMAFNAMAGGSTMLDAPPEQKASGAGPSTSAQLATTRAEASTLRRAPGISESLRAPGRGDDAAQAYDSFVNAKPRPAPAPPQEETTLSHDSTFGSIDEQEANDGAAVVQLLAMDDDPADLLLENHFDDLTPDEAARLREALFGASSPGSRNPQWDELLSFVPGSISRPGETSSADTQRLVGTADAGLAQSIWLEQWSSVLSSYTDEVWGDLGPLAAEAKREVDGQVAGDAHAGQGSSDKKALGRLRLILAHLRGGA</sequence>
<name>A0A0F8A347_9HYPO</name>
<reference evidence="2 3" key="1">
    <citation type="journal article" date="2014" name="Genome Biol. Evol.">
        <title>Comparative genomics and transcriptomics analyses reveal divergent lifestyle features of nematode endoparasitic fungus Hirsutella minnesotensis.</title>
        <authorList>
            <person name="Lai Y."/>
            <person name="Liu K."/>
            <person name="Zhang X."/>
            <person name="Zhang X."/>
            <person name="Li K."/>
            <person name="Wang N."/>
            <person name="Shu C."/>
            <person name="Wu Y."/>
            <person name="Wang C."/>
            <person name="Bushley K.E."/>
            <person name="Xiang M."/>
            <person name="Liu X."/>
        </authorList>
    </citation>
    <scope>NUCLEOTIDE SEQUENCE [LARGE SCALE GENOMIC DNA]</scope>
    <source>
        <strain evidence="2 3">3608</strain>
    </source>
</reference>
<evidence type="ECO:0000313" key="3">
    <source>
        <dbReference type="Proteomes" id="UP000054481"/>
    </source>
</evidence>
<protein>
    <submittedName>
        <fullName evidence="2">Uncharacterized protein</fullName>
    </submittedName>
</protein>